<dbReference type="InterPro" id="IPR017395">
    <property type="entry name" value="Chlorophyllase-like"/>
</dbReference>
<name>B8LMJ9_PICSI</name>
<dbReference type="AlphaFoldDB" id="B8LMJ9"/>
<dbReference type="PANTHER" id="PTHR33428">
    <property type="entry name" value="CHLOROPHYLLASE-2, CHLOROPLASTIC"/>
    <property type="match status" value="1"/>
</dbReference>
<dbReference type="SUPFAM" id="SSF53474">
    <property type="entry name" value="alpha/beta-Hydrolases"/>
    <property type="match status" value="1"/>
</dbReference>
<dbReference type="GO" id="GO:0047746">
    <property type="term" value="F:chlorophyllase activity"/>
    <property type="evidence" value="ECO:0007669"/>
    <property type="project" value="TreeGrafter"/>
</dbReference>
<reference evidence="1" key="1">
    <citation type="submission" date="2007-06" db="EMBL/GenBank/DDBJ databases">
        <title>Full length cDNA sequences from Sitka Spruce (Picea sitchensis).</title>
        <authorList>
            <person name="Ralph S.G."/>
            <person name="Chun H.E."/>
            <person name="Liao N."/>
            <person name="Ali J."/>
            <person name="Reid K."/>
            <person name="Kolosova N."/>
            <person name="Cooper N."/>
            <person name="Cullis C."/>
            <person name="Jancsik S."/>
            <person name="Moore R."/>
            <person name="Mayo M."/>
            <person name="Wagner S."/>
            <person name="Holt R.A."/>
            <person name="Jones S.J.M."/>
            <person name="Marra M.A."/>
            <person name="Ritland C.E."/>
            <person name="Ritland K."/>
            <person name="Bohlmann J."/>
        </authorList>
    </citation>
    <scope>NUCLEOTIDE SEQUENCE</scope>
    <source>
        <tissue evidence="1">Green portion of the leader tissue</tissue>
    </source>
</reference>
<protein>
    <submittedName>
        <fullName evidence="1">Uncharacterized protein</fullName>
    </submittedName>
</protein>
<dbReference type="Pfam" id="PF07224">
    <property type="entry name" value="Chlorophyllase"/>
    <property type="match status" value="1"/>
</dbReference>
<evidence type="ECO:0000313" key="1">
    <source>
        <dbReference type="EMBL" id="ABR16879.1"/>
    </source>
</evidence>
<accession>B8LMJ9</accession>
<dbReference type="Gene3D" id="3.40.50.1820">
    <property type="entry name" value="alpha/beta hydrolase"/>
    <property type="match status" value="1"/>
</dbReference>
<dbReference type="EMBL" id="EF677023">
    <property type="protein sequence ID" value="ABR16879.1"/>
    <property type="molecule type" value="mRNA"/>
</dbReference>
<sequence>MVQEREKPWEVVFKPGRFPVEIRDTRNHGSTTAPPPKPLLLAFPNQSGDYPIVLCFHGFMIPNSSYTQILHHIASHGYITIAPQMYCITGENSKPEIDDAAAILNWLPEGLSYYLPSEVRPDLEYVAVAGHSRGGKVAFGLALGLASEKTKVKMSALVGIDPVDGRGRGHQTEPPILTYKPHSFDLHIPTLVIGSGLGEKWNLLVPPCAPDGVSHREFFSECSVPSYHFVASEFGHMDFLNDDTGPLTFFCKNGVAREPMRRFSGGIMVAFLHACLRNDSEALNHLLLHPEDAPVTLEPPQSFVTETYKIFSKL</sequence>
<dbReference type="ESTHER" id="picsi-b8lmj9">
    <property type="family name" value="Chlorophyllase_Plant"/>
</dbReference>
<dbReference type="UniPathway" id="UPA00674"/>
<dbReference type="PANTHER" id="PTHR33428:SF2">
    <property type="entry name" value="CHLOROPHYLLASE-2"/>
    <property type="match status" value="1"/>
</dbReference>
<proteinExistence type="evidence at transcript level"/>
<organism evidence="1">
    <name type="scientific">Picea sitchensis</name>
    <name type="common">Sitka spruce</name>
    <name type="synonym">Pinus sitchensis</name>
    <dbReference type="NCBI Taxonomy" id="3332"/>
    <lineage>
        <taxon>Eukaryota</taxon>
        <taxon>Viridiplantae</taxon>
        <taxon>Streptophyta</taxon>
        <taxon>Embryophyta</taxon>
        <taxon>Tracheophyta</taxon>
        <taxon>Spermatophyta</taxon>
        <taxon>Pinopsida</taxon>
        <taxon>Pinidae</taxon>
        <taxon>Conifers I</taxon>
        <taxon>Pinales</taxon>
        <taxon>Pinaceae</taxon>
        <taxon>Picea</taxon>
    </lineage>
</organism>
<dbReference type="InterPro" id="IPR029058">
    <property type="entry name" value="AB_hydrolase_fold"/>
</dbReference>
<dbReference type="OMA" id="SHYLCKN"/>
<dbReference type="GO" id="GO:0015996">
    <property type="term" value="P:chlorophyll catabolic process"/>
    <property type="evidence" value="ECO:0007669"/>
    <property type="project" value="UniProtKB-UniPathway"/>
</dbReference>